<keyword evidence="4" id="KW-1133">Transmembrane helix</keyword>
<dbReference type="eggNOG" id="ENOG502QS3D">
    <property type="taxonomic scope" value="Eukaryota"/>
</dbReference>
<feature type="compositionally biased region" description="Low complexity" evidence="3">
    <location>
        <begin position="350"/>
        <end position="374"/>
    </location>
</feature>
<protein>
    <submittedName>
        <fullName evidence="5">Related to SUR1-Protein required for mannosylation of sphingolipids</fullName>
    </submittedName>
</protein>
<feature type="compositionally biased region" description="Polar residues" evidence="3">
    <location>
        <begin position="387"/>
        <end position="398"/>
    </location>
</feature>
<evidence type="ECO:0000256" key="1">
    <source>
        <dbReference type="ARBA" id="ARBA00009003"/>
    </source>
</evidence>
<sequence>MARRGLVVVLSILALFLLGTLVVLSSVSYYLHIDRHAYLEDDEIFQLERFYDDNKTTQADEKIPRIIHQTWKTDVLPDRWRIVAQGCKDLMPDYEYMLWTDASSREFIETHYPWFLETYDGYKYTIQRADVIRYFVLHHYGGVYMDLDIGCMRRMDPLLQYNVILPKTIPVGVSNDLMFAVKRHPFMEQTIRHLINFDHSWILNYPTVMFSTGPMFLSAQYGIYTTAHPPTPDNPGGDVRILPKSLYGKNARVDEAPNAFFSHHYGSSWHADDAAFITFLGRSGMTLMWIGFFVLLIGTLRLIIQKRAKGKGRSLRRRLASARYYLLLPRRVRAQEGNVTLDILGPAAGSTSTTTNTSPISSPTSSRPSSPSSTMPLLPYTFDADGTPSTSAAAENQPSSLGASAAGAFRRAGAWARSQVGGTSTSKPARGHHRGVSRSSWGSASDLLFFLPAILPTQRTTSSNERSTTANPTTPTAAGHRYPPSKRAMIDSEEEDLEAANRRPKSGVLSPPPPYVDNHGSRLSVASPATEDEWPDWGSSSRPSTSSSLSSLPSSSSRLQ</sequence>
<proteinExistence type="inferred from homology"/>
<dbReference type="OMA" id="GHPFMAQ"/>
<dbReference type="GO" id="GO:0051999">
    <property type="term" value="P:mannosyl-inositol phosphorylceramide biosynthetic process"/>
    <property type="evidence" value="ECO:0007669"/>
    <property type="project" value="TreeGrafter"/>
</dbReference>
<accession>G4TF60</accession>
<comment type="similarity">
    <text evidence="1">Belongs to the glycosyltransferase 32 family.</text>
</comment>
<dbReference type="Gene3D" id="3.90.550.20">
    <property type="match status" value="1"/>
</dbReference>
<feature type="compositionally biased region" description="Low complexity" evidence="3">
    <location>
        <begin position="539"/>
        <end position="560"/>
    </location>
</feature>
<evidence type="ECO:0000256" key="4">
    <source>
        <dbReference type="SAM" id="Phobius"/>
    </source>
</evidence>
<dbReference type="InterPro" id="IPR029044">
    <property type="entry name" value="Nucleotide-diphossugar_trans"/>
</dbReference>
<dbReference type="GO" id="GO:0016020">
    <property type="term" value="C:membrane"/>
    <property type="evidence" value="ECO:0007669"/>
    <property type="project" value="GOC"/>
</dbReference>
<dbReference type="PANTHER" id="PTHR32385:SF15">
    <property type="entry name" value="INOSITOL PHOSPHOCERAMIDE MANNOSYLTRANSFERASE 1"/>
    <property type="match status" value="1"/>
</dbReference>
<dbReference type="Proteomes" id="UP000007148">
    <property type="component" value="Unassembled WGS sequence"/>
</dbReference>
<keyword evidence="4" id="KW-0472">Membrane</keyword>
<feature type="region of interest" description="Disordered" evidence="3">
    <location>
        <begin position="458"/>
        <end position="560"/>
    </location>
</feature>
<organism evidence="5 6">
    <name type="scientific">Serendipita indica (strain DSM 11827)</name>
    <name type="common">Root endophyte fungus</name>
    <name type="synonym">Piriformospora indica</name>
    <dbReference type="NCBI Taxonomy" id="1109443"/>
    <lineage>
        <taxon>Eukaryota</taxon>
        <taxon>Fungi</taxon>
        <taxon>Dikarya</taxon>
        <taxon>Basidiomycota</taxon>
        <taxon>Agaricomycotina</taxon>
        <taxon>Agaricomycetes</taxon>
        <taxon>Sebacinales</taxon>
        <taxon>Serendipitaceae</taxon>
        <taxon>Serendipita</taxon>
    </lineage>
</organism>
<dbReference type="FunCoup" id="G4TF60">
    <property type="interactions" value="14"/>
</dbReference>
<gene>
    <name evidence="5" type="ORF">PIIN_03893</name>
</gene>
<dbReference type="OrthoDB" id="3647at2759"/>
<feature type="region of interest" description="Disordered" evidence="3">
    <location>
        <begin position="344"/>
        <end position="399"/>
    </location>
</feature>
<dbReference type="Pfam" id="PF04488">
    <property type="entry name" value="Gly_transf_sug"/>
    <property type="match status" value="1"/>
</dbReference>
<dbReference type="PANTHER" id="PTHR32385">
    <property type="entry name" value="MANNOSYL PHOSPHORYLINOSITOL CERAMIDE SYNTHASE"/>
    <property type="match status" value="1"/>
</dbReference>
<reference evidence="5 6" key="1">
    <citation type="journal article" date="2011" name="PLoS Pathog.">
        <title>Endophytic Life Strategies Decoded by Genome and Transcriptome Analyses of the Mutualistic Root Symbiont Piriformospora indica.</title>
        <authorList>
            <person name="Zuccaro A."/>
            <person name="Lahrmann U."/>
            <person name="Guldener U."/>
            <person name="Langen G."/>
            <person name="Pfiffi S."/>
            <person name="Biedenkopf D."/>
            <person name="Wong P."/>
            <person name="Samans B."/>
            <person name="Grimm C."/>
            <person name="Basiewicz M."/>
            <person name="Murat C."/>
            <person name="Martin F."/>
            <person name="Kogel K.H."/>
        </authorList>
    </citation>
    <scope>NUCLEOTIDE SEQUENCE [LARGE SCALE GENOMIC DNA]</scope>
    <source>
        <strain evidence="5 6">DSM 11827</strain>
    </source>
</reference>
<feature type="region of interest" description="Disordered" evidence="3">
    <location>
        <begin position="416"/>
        <end position="440"/>
    </location>
</feature>
<dbReference type="GO" id="GO:0000030">
    <property type="term" value="F:mannosyltransferase activity"/>
    <property type="evidence" value="ECO:0007669"/>
    <property type="project" value="TreeGrafter"/>
</dbReference>
<name>G4TF60_SERID</name>
<evidence type="ECO:0000313" key="6">
    <source>
        <dbReference type="Proteomes" id="UP000007148"/>
    </source>
</evidence>
<keyword evidence="2" id="KW-0808">Transferase</keyword>
<dbReference type="AlphaFoldDB" id="G4TF60"/>
<feature type="compositionally biased region" description="Polar residues" evidence="3">
    <location>
        <begin position="458"/>
        <end position="467"/>
    </location>
</feature>
<dbReference type="InterPro" id="IPR007577">
    <property type="entry name" value="GlycoTrfase_DXD_sugar-bd_CS"/>
</dbReference>
<feature type="compositionally biased region" description="Low complexity" evidence="3">
    <location>
        <begin position="468"/>
        <end position="478"/>
    </location>
</feature>
<evidence type="ECO:0000256" key="3">
    <source>
        <dbReference type="SAM" id="MobiDB-lite"/>
    </source>
</evidence>
<keyword evidence="4" id="KW-0812">Transmembrane</keyword>
<dbReference type="EMBL" id="CAFZ01000068">
    <property type="protein sequence ID" value="CCA69953.1"/>
    <property type="molecule type" value="Genomic_DNA"/>
</dbReference>
<dbReference type="InterPro" id="IPR051706">
    <property type="entry name" value="Glycosyltransferase_domain"/>
</dbReference>
<keyword evidence="6" id="KW-1185">Reference proteome</keyword>
<dbReference type="STRING" id="1109443.G4TF60"/>
<dbReference type="FunFam" id="3.90.550.20:FF:000005">
    <property type="entry name" value="Unplaced genomic scaffold supercont1.17, whole genome shotgun sequence"/>
    <property type="match status" value="1"/>
</dbReference>
<dbReference type="SUPFAM" id="SSF53448">
    <property type="entry name" value="Nucleotide-diphospho-sugar transferases"/>
    <property type="match status" value="1"/>
</dbReference>
<comment type="caution">
    <text evidence="5">The sequence shown here is derived from an EMBL/GenBank/DDBJ whole genome shotgun (WGS) entry which is preliminary data.</text>
</comment>
<dbReference type="HOGENOM" id="CLU_016900_0_0_1"/>
<feature type="transmembrane region" description="Helical" evidence="4">
    <location>
        <begin position="286"/>
        <end position="304"/>
    </location>
</feature>
<evidence type="ECO:0000313" key="5">
    <source>
        <dbReference type="EMBL" id="CCA69953.1"/>
    </source>
</evidence>
<dbReference type="InParanoid" id="G4TF60"/>
<evidence type="ECO:0000256" key="2">
    <source>
        <dbReference type="ARBA" id="ARBA00022679"/>
    </source>
</evidence>